<feature type="non-terminal residue" evidence="2">
    <location>
        <position position="1"/>
    </location>
</feature>
<evidence type="ECO:0000313" key="2">
    <source>
        <dbReference type="EMBL" id="KAF7236157.1"/>
    </source>
</evidence>
<feature type="compositionally biased region" description="Basic residues" evidence="1">
    <location>
        <begin position="48"/>
        <end position="60"/>
    </location>
</feature>
<accession>A0A8S9YLU9</accession>
<reference evidence="2" key="1">
    <citation type="submission" date="2019-07" db="EMBL/GenBank/DDBJ databases">
        <title>Annotation for the trematode Paragonimus miyazaki's.</title>
        <authorList>
            <person name="Choi Y.-J."/>
        </authorList>
    </citation>
    <scope>NUCLEOTIDE SEQUENCE</scope>
    <source>
        <strain evidence="2">Japan</strain>
    </source>
</reference>
<comment type="caution">
    <text evidence="2">The sequence shown here is derived from an EMBL/GenBank/DDBJ whole genome shotgun (WGS) entry which is preliminary data.</text>
</comment>
<name>A0A8S9YLU9_9TREM</name>
<dbReference type="EMBL" id="JTDE01007941">
    <property type="protein sequence ID" value="KAF7236157.1"/>
    <property type="molecule type" value="Genomic_DNA"/>
</dbReference>
<gene>
    <name evidence="2" type="ORF">EG68_10377</name>
</gene>
<proteinExistence type="predicted"/>
<keyword evidence="3" id="KW-1185">Reference proteome</keyword>
<feature type="region of interest" description="Disordered" evidence="1">
    <location>
        <begin position="33"/>
        <end position="70"/>
    </location>
</feature>
<evidence type="ECO:0000256" key="1">
    <source>
        <dbReference type="SAM" id="MobiDB-lite"/>
    </source>
</evidence>
<protein>
    <submittedName>
        <fullName evidence="2">Uncharacterized protein</fullName>
    </submittedName>
</protein>
<evidence type="ECO:0000313" key="3">
    <source>
        <dbReference type="Proteomes" id="UP000822476"/>
    </source>
</evidence>
<organism evidence="2 3">
    <name type="scientific">Paragonimus skrjabini miyazakii</name>
    <dbReference type="NCBI Taxonomy" id="59628"/>
    <lineage>
        <taxon>Eukaryota</taxon>
        <taxon>Metazoa</taxon>
        <taxon>Spiralia</taxon>
        <taxon>Lophotrochozoa</taxon>
        <taxon>Platyhelminthes</taxon>
        <taxon>Trematoda</taxon>
        <taxon>Digenea</taxon>
        <taxon>Plagiorchiida</taxon>
        <taxon>Troglotremata</taxon>
        <taxon>Troglotrematidae</taxon>
        <taxon>Paragonimus</taxon>
    </lineage>
</organism>
<sequence length="304" mass="35484">SSDSNSESDPELTTAEQEKLFCNLDETQGLTLLASPSVTKLPKDRMERTRKKPTRKHKTGPQRNQEVRTRKRSQRVLIDRFFNQNILQTTGTTCEKINGLLQEPNIGESKLSYVSKYSGQSNGGIPCFVEKRLMERACQKLYHLWTNTSFTSAIDVRRYWQAIEYIQSKVKSSPFIENQTRNSEERRFLRHLSWIKHEAQRHETELHEEQNDVILLNANEMGCDNVYGNRDRKTVSGGFPTLQPFFKGMLAVPRTYRQVTEKVGRRFRAAIPHFVNQCYLHNRPTDPKYTIIRERESDVYFSDS</sequence>
<dbReference type="Proteomes" id="UP000822476">
    <property type="component" value="Unassembled WGS sequence"/>
</dbReference>
<dbReference type="AlphaFoldDB" id="A0A8S9YLU9"/>
<dbReference type="OrthoDB" id="6288288at2759"/>